<keyword evidence="9" id="KW-1185">Reference proteome</keyword>
<feature type="transmembrane region" description="Helical" evidence="7">
    <location>
        <begin position="120"/>
        <end position="139"/>
    </location>
</feature>
<evidence type="ECO:0000256" key="1">
    <source>
        <dbReference type="ARBA" id="ARBA00004651"/>
    </source>
</evidence>
<evidence type="ECO:0000256" key="5">
    <source>
        <dbReference type="ARBA" id="ARBA00022989"/>
    </source>
</evidence>
<keyword evidence="3" id="KW-1003">Cell membrane</keyword>
<accession>A0A4Z1E094</accession>
<feature type="transmembrane region" description="Helical" evidence="7">
    <location>
        <begin position="92"/>
        <end position="113"/>
    </location>
</feature>
<reference evidence="8 9" key="1">
    <citation type="submission" date="2019-04" db="EMBL/GenBank/DDBJ databases">
        <title>Genome sequencing of Streptococcus rubneri DSM 26920(T).</title>
        <authorList>
            <person name="Kook J.-K."/>
            <person name="Park S.-N."/>
            <person name="Lim Y.K."/>
        </authorList>
    </citation>
    <scope>NUCLEOTIDE SEQUENCE [LARGE SCALE GENOMIC DNA]</scope>
    <source>
        <strain evidence="8 9">DSM 26920</strain>
    </source>
</reference>
<feature type="transmembrane region" description="Helical" evidence="7">
    <location>
        <begin position="182"/>
        <end position="204"/>
    </location>
</feature>
<dbReference type="GO" id="GO:0005886">
    <property type="term" value="C:plasma membrane"/>
    <property type="evidence" value="ECO:0007669"/>
    <property type="project" value="UniProtKB-SubCell"/>
</dbReference>
<evidence type="ECO:0000256" key="3">
    <source>
        <dbReference type="ARBA" id="ARBA00022475"/>
    </source>
</evidence>
<feature type="transmembrane region" description="Helical" evidence="7">
    <location>
        <begin position="256"/>
        <end position="276"/>
    </location>
</feature>
<evidence type="ECO:0000256" key="7">
    <source>
        <dbReference type="SAM" id="Phobius"/>
    </source>
</evidence>
<feature type="transmembrane region" description="Helical" evidence="7">
    <location>
        <begin position="282"/>
        <end position="301"/>
    </location>
</feature>
<keyword evidence="4 7" id="KW-0812">Transmembrane</keyword>
<dbReference type="PANTHER" id="PTHR30106:SF1">
    <property type="entry name" value="UPF0324 MEMBRANE PROTEIN FN0533"/>
    <property type="match status" value="1"/>
</dbReference>
<feature type="transmembrane region" description="Helical" evidence="7">
    <location>
        <begin position="14"/>
        <end position="47"/>
    </location>
</feature>
<evidence type="ECO:0000256" key="2">
    <source>
        <dbReference type="ARBA" id="ARBA00007977"/>
    </source>
</evidence>
<sequence length="335" mass="35604">MSQKQQMNKFSKGLMLAAIGAGVSILLGKAFPLLGSSLFAILCGIVLNASQRLPQSSRPGLSYSGKNLLQYSIILMGFTLSFQKVTQLGLSSLLISLPTISVAFLSAFAMGYLLKAPKILTALVGMGTAICGGSAIAAASPILEADEEDMALSLSTIFFFNILAVFIFPFFGHLLSMTDNQFGVWAGTAINDTSSVVAAAFSYSKVAGEIATVVKLTRALMIIPICFGMMGLKLLKHSKEDKNGKKVNLAKVVPWFILYFMLASLLASLGWVPAFLLPICKFLSQFLMAMALVGIGSQVSVDAFRKQGVAPLLIGVVAWGCVSVASLLIQYFLGI</sequence>
<organism evidence="8 9">
    <name type="scientific">Streptococcus rubneri</name>
    <dbReference type="NCBI Taxonomy" id="1234680"/>
    <lineage>
        <taxon>Bacteria</taxon>
        <taxon>Bacillati</taxon>
        <taxon>Bacillota</taxon>
        <taxon>Bacilli</taxon>
        <taxon>Lactobacillales</taxon>
        <taxon>Streptococcaceae</taxon>
        <taxon>Streptococcus</taxon>
    </lineage>
</organism>
<dbReference type="AlphaFoldDB" id="A0A4Z1E094"/>
<keyword evidence="6 7" id="KW-0472">Membrane</keyword>
<feature type="transmembrane region" description="Helical" evidence="7">
    <location>
        <begin position="151"/>
        <end position="175"/>
    </location>
</feature>
<comment type="caution">
    <text evidence="8">The sequence shown here is derived from an EMBL/GenBank/DDBJ whole genome shotgun (WGS) entry which is preliminary data.</text>
</comment>
<dbReference type="PANTHER" id="PTHR30106">
    <property type="entry name" value="INNER MEMBRANE PROTEIN YEIH-RELATED"/>
    <property type="match status" value="1"/>
</dbReference>
<comment type="similarity">
    <text evidence="2">Belongs to the UPF0324 family.</text>
</comment>
<dbReference type="InterPro" id="IPR018383">
    <property type="entry name" value="UPF0324_pro"/>
</dbReference>
<dbReference type="EMBL" id="SRRP01000001">
    <property type="protein sequence ID" value="TGN92238.1"/>
    <property type="molecule type" value="Genomic_DNA"/>
</dbReference>
<protein>
    <submittedName>
        <fullName evidence="8">Putative sulfate exporter family transporter</fullName>
    </submittedName>
</protein>
<keyword evidence="5 7" id="KW-1133">Transmembrane helix</keyword>
<comment type="subcellular location">
    <subcellularLocation>
        <location evidence="1">Cell membrane</location>
        <topology evidence="1">Multi-pass membrane protein</topology>
    </subcellularLocation>
</comment>
<dbReference type="RefSeq" id="WP_135782548.1">
    <property type="nucleotide sequence ID" value="NZ_MRXY01000007.1"/>
</dbReference>
<evidence type="ECO:0000313" key="9">
    <source>
        <dbReference type="Proteomes" id="UP000297986"/>
    </source>
</evidence>
<feature type="transmembrane region" description="Helical" evidence="7">
    <location>
        <begin position="216"/>
        <end position="235"/>
    </location>
</feature>
<dbReference type="OrthoDB" id="9811391at2"/>
<dbReference type="Pfam" id="PF03601">
    <property type="entry name" value="Cons_hypoth698"/>
    <property type="match status" value="1"/>
</dbReference>
<dbReference type="Proteomes" id="UP000297986">
    <property type="component" value="Unassembled WGS sequence"/>
</dbReference>
<evidence type="ECO:0000256" key="4">
    <source>
        <dbReference type="ARBA" id="ARBA00022692"/>
    </source>
</evidence>
<evidence type="ECO:0000313" key="8">
    <source>
        <dbReference type="EMBL" id="TGN92238.1"/>
    </source>
</evidence>
<evidence type="ECO:0000256" key="6">
    <source>
        <dbReference type="ARBA" id="ARBA00023136"/>
    </source>
</evidence>
<proteinExistence type="inferred from homology"/>
<name>A0A4Z1E094_9STRE</name>
<gene>
    <name evidence="8" type="ORF">E5S68_04675</name>
</gene>
<feature type="transmembrane region" description="Helical" evidence="7">
    <location>
        <begin position="313"/>
        <end position="333"/>
    </location>
</feature>